<dbReference type="Pfam" id="PF01025">
    <property type="entry name" value="GrpE"/>
    <property type="match status" value="1"/>
</dbReference>
<evidence type="ECO:0000256" key="4">
    <source>
        <dbReference type="RuleBase" id="RU000640"/>
    </source>
</evidence>
<dbReference type="GO" id="GO:0042803">
    <property type="term" value="F:protein homodimerization activity"/>
    <property type="evidence" value="ECO:0007669"/>
    <property type="project" value="InterPro"/>
</dbReference>
<dbReference type="SUPFAM" id="SSF51064">
    <property type="entry name" value="Head domain of nucleotide exchange factor GrpE"/>
    <property type="match status" value="1"/>
</dbReference>
<comment type="function">
    <text evidence="4">Essential component of the PAM complex, a complex required for the translocation of transit peptide-containing proteins from the inner membrane into the mitochondrial matrix in an ATP-dependent manner.</text>
</comment>
<dbReference type="GO" id="GO:0001405">
    <property type="term" value="C:PAM complex, Tim23 associated import motor"/>
    <property type="evidence" value="ECO:0007669"/>
    <property type="project" value="TreeGrafter"/>
</dbReference>
<dbReference type="Proteomes" id="UP000095280">
    <property type="component" value="Unplaced"/>
</dbReference>
<dbReference type="GO" id="GO:0051082">
    <property type="term" value="F:unfolded protein binding"/>
    <property type="evidence" value="ECO:0007669"/>
    <property type="project" value="TreeGrafter"/>
</dbReference>
<evidence type="ECO:0000256" key="5">
    <source>
        <dbReference type="RuleBase" id="RU004478"/>
    </source>
</evidence>
<comment type="similarity">
    <text evidence="2 5">Belongs to the GrpE family.</text>
</comment>
<accession>A0A1I8J972</accession>
<comment type="subcellular location">
    <subcellularLocation>
        <location evidence="1 4">Mitochondrion matrix</location>
    </subcellularLocation>
</comment>
<dbReference type="GO" id="GO:0051087">
    <property type="term" value="F:protein-folding chaperone binding"/>
    <property type="evidence" value="ECO:0007669"/>
    <property type="project" value="InterPro"/>
</dbReference>
<evidence type="ECO:0000256" key="3">
    <source>
        <dbReference type="ARBA" id="ARBA00023186"/>
    </source>
</evidence>
<dbReference type="WBParaSite" id="maker-uti_cns_0001403-snap-gene-0.5-mRNA-1">
    <property type="protein sequence ID" value="maker-uti_cns_0001403-snap-gene-0.5-mRNA-1"/>
    <property type="gene ID" value="maker-uti_cns_0001403-snap-gene-0.5"/>
</dbReference>
<dbReference type="GO" id="GO:0032299">
    <property type="term" value="C:ribonuclease H2 complex"/>
    <property type="evidence" value="ECO:0007669"/>
    <property type="project" value="InterPro"/>
</dbReference>
<dbReference type="CDD" id="cd00446">
    <property type="entry name" value="GrpE"/>
    <property type="match status" value="1"/>
</dbReference>
<dbReference type="GO" id="GO:0006401">
    <property type="term" value="P:RNA catabolic process"/>
    <property type="evidence" value="ECO:0007669"/>
    <property type="project" value="InterPro"/>
</dbReference>
<dbReference type="WBParaSite" id="maker-uti_cns_0046211-snap-gene-0.26-mRNA-1">
    <property type="protein sequence ID" value="maker-uti_cns_0046211-snap-gene-0.26-mRNA-1"/>
    <property type="gene ID" value="maker-uti_cns_0046211-snap-gene-0.26"/>
</dbReference>
<evidence type="ECO:0000256" key="6">
    <source>
        <dbReference type="SAM" id="Coils"/>
    </source>
</evidence>
<dbReference type="Pfam" id="PF08615">
    <property type="entry name" value="RNase_H2_suC"/>
    <property type="match status" value="1"/>
</dbReference>
<keyword evidence="8" id="KW-1185">Reference proteome</keyword>
<dbReference type="SUPFAM" id="SSF58014">
    <property type="entry name" value="Coiled-coil domain of nucleotide exchange factor GrpE"/>
    <property type="match status" value="1"/>
</dbReference>
<dbReference type="GO" id="GO:0006457">
    <property type="term" value="P:protein folding"/>
    <property type="evidence" value="ECO:0007669"/>
    <property type="project" value="InterPro"/>
</dbReference>
<dbReference type="InterPro" id="IPR013805">
    <property type="entry name" value="GrpE_CC"/>
</dbReference>
<dbReference type="AlphaFoldDB" id="A0A1I8J972"/>
<dbReference type="GO" id="GO:0000774">
    <property type="term" value="F:adenyl-nucleotide exchange factor activity"/>
    <property type="evidence" value="ECO:0007669"/>
    <property type="project" value="InterPro"/>
</dbReference>
<dbReference type="WBParaSite" id="maker-uti_cns_0005294-snap-gene-0.3-mRNA-1">
    <property type="protein sequence ID" value="maker-uti_cns_0005294-snap-gene-0.3-mRNA-1"/>
    <property type="gene ID" value="maker-uti_cns_0005294-snap-gene-0.3"/>
</dbReference>
<evidence type="ECO:0000256" key="7">
    <source>
        <dbReference type="SAM" id="MobiDB-lite"/>
    </source>
</evidence>
<dbReference type="PRINTS" id="PR00773">
    <property type="entry name" value="GRPEPROTEIN"/>
</dbReference>
<keyword evidence="6" id="KW-0175">Coiled coil</keyword>
<dbReference type="Gene3D" id="2.30.22.10">
    <property type="entry name" value="Head domain of nucleotide exchange factor GrpE"/>
    <property type="match status" value="1"/>
</dbReference>
<organism evidence="8 11">
    <name type="scientific">Macrostomum lignano</name>
    <dbReference type="NCBI Taxonomy" id="282301"/>
    <lineage>
        <taxon>Eukaryota</taxon>
        <taxon>Metazoa</taxon>
        <taxon>Spiralia</taxon>
        <taxon>Lophotrochozoa</taxon>
        <taxon>Platyhelminthes</taxon>
        <taxon>Rhabditophora</taxon>
        <taxon>Macrostomorpha</taxon>
        <taxon>Macrostomida</taxon>
        <taxon>Macrostomidae</taxon>
        <taxon>Macrostomum</taxon>
    </lineage>
</organism>
<dbReference type="PROSITE" id="PS01071">
    <property type="entry name" value="GRPE"/>
    <property type="match status" value="1"/>
</dbReference>
<evidence type="ECO:0000256" key="2">
    <source>
        <dbReference type="ARBA" id="ARBA00009054"/>
    </source>
</evidence>
<dbReference type="FunFam" id="2.30.22.10:FF:000002">
    <property type="entry name" value="GrpE protein homolog"/>
    <property type="match status" value="1"/>
</dbReference>
<keyword evidence="3 4" id="KW-0143">Chaperone</keyword>
<evidence type="ECO:0000313" key="10">
    <source>
        <dbReference type="WBParaSite" id="maker-uti_cns_0005294-snap-gene-0.3-mRNA-1"/>
    </source>
</evidence>
<evidence type="ECO:0000256" key="1">
    <source>
        <dbReference type="ARBA" id="ARBA00004305"/>
    </source>
</evidence>
<reference evidence="9 10" key="1">
    <citation type="submission" date="2016-11" db="UniProtKB">
        <authorList>
            <consortium name="WormBaseParasite"/>
        </authorList>
    </citation>
    <scope>IDENTIFICATION</scope>
</reference>
<evidence type="ECO:0000313" key="8">
    <source>
        <dbReference type="Proteomes" id="UP000095280"/>
    </source>
</evidence>
<evidence type="ECO:0000313" key="11">
    <source>
        <dbReference type="WBParaSite" id="maker-uti_cns_0046212-snap-gene-0.16-mRNA-1"/>
    </source>
</evidence>
<dbReference type="Gene3D" id="3.90.20.20">
    <property type="match status" value="1"/>
</dbReference>
<dbReference type="GO" id="GO:0030150">
    <property type="term" value="P:protein import into mitochondrial matrix"/>
    <property type="evidence" value="ECO:0007669"/>
    <property type="project" value="TreeGrafter"/>
</dbReference>
<feature type="coiled-coil region" evidence="6">
    <location>
        <begin position="198"/>
        <end position="239"/>
    </location>
</feature>
<dbReference type="HAMAP" id="MF_01151">
    <property type="entry name" value="GrpE"/>
    <property type="match status" value="1"/>
</dbReference>
<dbReference type="InterPro" id="IPR000740">
    <property type="entry name" value="GrpE"/>
</dbReference>
<dbReference type="PANTHER" id="PTHR21237:SF23">
    <property type="entry name" value="GRPE PROTEIN HOMOLOG, MITOCHONDRIAL"/>
    <property type="match status" value="1"/>
</dbReference>
<evidence type="ECO:0000313" key="9">
    <source>
        <dbReference type="WBParaSite" id="maker-uti_cns_0001403-snap-gene-0.5-mRNA-1"/>
    </source>
</evidence>
<keyword evidence="4" id="KW-0496">Mitochondrion</keyword>
<name>A0A1I8J972_9PLAT</name>
<dbReference type="WBParaSite" id="maker-uti_cns_0046212-snap-gene-0.16-mRNA-1">
    <property type="protein sequence ID" value="maker-uti_cns_0046212-snap-gene-0.16-mRNA-1"/>
    <property type="gene ID" value="maker-uti_cns_0046212-snap-gene-0.16"/>
</dbReference>
<dbReference type="InterPro" id="IPR013924">
    <property type="entry name" value="RNase_H2_suC"/>
</dbReference>
<protein>
    <recommendedName>
        <fullName evidence="4">GrpE protein homolog</fullName>
    </recommendedName>
</protein>
<feature type="region of interest" description="Disordered" evidence="7">
    <location>
        <begin position="174"/>
        <end position="195"/>
    </location>
</feature>
<dbReference type="PANTHER" id="PTHR21237">
    <property type="entry name" value="GRPE PROTEIN"/>
    <property type="match status" value="1"/>
</dbReference>
<sequence length="360" mass="40132">MERVAYMPFQVTSDHGDTRREEYLMSTLRISDQDPALFNCSFRGRPISGKTIRELPHGCVGHLVTLLPRPSDAEVVIDDNKSDGRQVRVEETFSSMSVCSLGSRHHHTDKLSQAITSWMKLSRLIHDPIDKDSRLYRSVRFLSGLAVQRQQQLSAISNLTGISRSSQLCSHRLMSSTSSEADAGAPGVGGEADDAQKLEQQQQEVAALAKRCSELQTAMDQLQDKYVRALAESENTRRRLTRQAEEARIFGISAFCKDLLDVADVLAKANETAPPEADPTLVEGLRMTEAQLKQVFRRHKLEPIKPDVGEKFDPNQHEALFEVPVAENCQPGTVAVVTKVGYRLHERTLRPALVGVVKYT</sequence>
<proteinExistence type="inferred from homology"/>
<dbReference type="Gene3D" id="2.40.128.680">
    <property type="match status" value="1"/>
</dbReference>
<dbReference type="InterPro" id="IPR009012">
    <property type="entry name" value="GrpE_head"/>
</dbReference>